<sequence>MFFSPSKKSPGSRTPLSASSRSYDKIRRSGEQISHRKIESTTSTCTEYESNTSDGRRLHVSQPALCYLSALPEPQQNLPQFKRYNVDMPLTIGAALSQNARNPGVAAMTPLRTPPDLSPEQQQWAR</sequence>
<keyword evidence="3" id="KW-1185">Reference proteome</keyword>
<proteinExistence type="predicted"/>
<organism evidence="2 3">
    <name type="scientific">Paraphaeosphaeria minitans</name>
    <dbReference type="NCBI Taxonomy" id="565426"/>
    <lineage>
        <taxon>Eukaryota</taxon>
        <taxon>Fungi</taxon>
        <taxon>Dikarya</taxon>
        <taxon>Ascomycota</taxon>
        <taxon>Pezizomycotina</taxon>
        <taxon>Dothideomycetes</taxon>
        <taxon>Pleosporomycetidae</taxon>
        <taxon>Pleosporales</taxon>
        <taxon>Massarineae</taxon>
        <taxon>Didymosphaeriaceae</taxon>
        <taxon>Paraphaeosphaeria</taxon>
    </lineage>
</organism>
<feature type="compositionally biased region" description="Polar residues" evidence="1">
    <location>
        <begin position="1"/>
        <end position="21"/>
    </location>
</feature>
<reference evidence="2" key="1">
    <citation type="journal article" date="2020" name="Mol. Plant Microbe Interact.">
        <title>Genome Sequence of the Biocontrol Agent Coniothyrium minitans strain Conio (IMI 134523).</title>
        <authorList>
            <person name="Patel D."/>
            <person name="Shittu T.A."/>
            <person name="Baroncelli R."/>
            <person name="Muthumeenakshi S."/>
            <person name="Osborne T.H."/>
            <person name="Janganan T.K."/>
            <person name="Sreenivasaprasad S."/>
        </authorList>
    </citation>
    <scope>NUCLEOTIDE SEQUENCE</scope>
    <source>
        <strain evidence="2">Conio</strain>
    </source>
</reference>
<comment type="caution">
    <text evidence="2">The sequence shown here is derived from an EMBL/GenBank/DDBJ whole genome shotgun (WGS) entry which is preliminary data.</text>
</comment>
<feature type="region of interest" description="Disordered" evidence="1">
    <location>
        <begin position="105"/>
        <end position="126"/>
    </location>
</feature>
<evidence type="ECO:0000256" key="1">
    <source>
        <dbReference type="SAM" id="MobiDB-lite"/>
    </source>
</evidence>
<accession>A0A9P6KPY8</accession>
<dbReference type="EMBL" id="WJXW01000007">
    <property type="protein sequence ID" value="KAF9734246.1"/>
    <property type="molecule type" value="Genomic_DNA"/>
</dbReference>
<dbReference type="Proteomes" id="UP000756921">
    <property type="component" value="Unassembled WGS sequence"/>
</dbReference>
<feature type="compositionally biased region" description="Basic and acidic residues" evidence="1">
    <location>
        <begin position="22"/>
        <end position="39"/>
    </location>
</feature>
<evidence type="ECO:0000313" key="3">
    <source>
        <dbReference type="Proteomes" id="UP000756921"/>
    </source>
</evidence>
<name>A0A9P6KPY8_9PLEO</name>
<evidence type="ECO:0000313" key="2">
    <source>
        <dbReference type="EMBL" id="KAF9734246.1"/>
    </source>
</evidence>
<gene>
    <name evidence="2" type="ORF">PMIN01_07149</name>
</gene>
<feature type="region of interest" description="Disordered" evidence="1">
    <location>
        <begin position="1"/>
        <end position="54"/>
    </location>
</feature>
<protein>
    <submittedName>
        <fullName evidence="2">Uncharacterized protein</fullName>
    </submittedName>
</protein>
<feature type="compositionally biased region" description="Low complexity" evidence="1">
    <location>
        <begin position="40"/>
        <end position="53"/>
    </location>
</feature>
<dbReference type="AlphaFoldDB" id="A0A9P6KPY8"/>